<dbReference type="InterPro" id="IPR036691">
    <property type="entry name" value="Endo/exonu/phosph_ase_sf"/>
</dbReference>
<feature type="domain" description="CCHC-type" evidence="3">
    <location>
        <begin position="194"/>
        <end position="209"/>
    </location>
</feature>
<dbReference type="AlphaFoldDB" id="A0AAW1X540"/>
<keyword evidence="5" id="KW-1185">Reference proteome</keyword>
<dbReference type="InterPro" id="IPR025558">
    <property type="entry name" value="DUF4283"/>
</dbReference>
<evidence type="ECO:0000313" key="5">
    <source>
        <dbReference type="Proteomes" id="UP001457282"/>
    </source>
</evidence>
<feature type="region of interest" description="Disordered" evidence="2">
    <location>
        <begin position="364"/>
        <end position="389"/>
    </location>
</feature>
<keyword evidence="1" id="KW-0479">Metal-binding</keyword>
<dbReference type="Pfam" id="PF14111">
    <property type="entry name" value="DUF4283"/>
    <property type="match status" value="1"/>
</dbReference>
<dbReference type="EMBL" id="JBEDUW010000004">
    <property type="protein sequence ID" value="KAK9931404.1"/>
    <property type="molecule type" value="Genomic_DNA"/>
</dbReference>
<accession>A0AAW1X540</accession>
<keyword evidence="1" id="KW-0863">Zinc-finger</keyword>
<sequence length="949" mass="106948">MTSHDHLAAQLENSLSIDDINQPALLMGALIADVLPNIGGIKGSLRASWRSFGGVQISHMKRNIFSIKMSKVDARQVLDGGPWHVENHHFTVMPWAPDCTINDVPFYLVTYWIRITGLTPEKMIESNARLIGSEIGEVLELDHTSPEDAFLRGYLRIRIRLDSRKPLPTGFWLPISDHSSSRVEYIYEGLHTFCWRCGRLGHNMDICKDKVSDLPSGGMSECRWFGPWMACKSDKLPPTNVFGKQPRVHRKRPGLHRSTVEDRPNPYYTSKAGNNNSRGATGIRDFTDSPYSSSTPPQHSTQSALVDHHVPPDTRSSSMTNADTTPSVTRGNTMEKLCKPIAIPKAYPSPNWLKLAVTTATTHAQWTQKNRRPSHTYAAHQSHPTNPNPTDILTPSLFPGPPLLNKAKTPSCVEPNLALGHFAPVPSPRHNHTHSDFVLAIPPPKPHVSTTNFTNHTPHNPPTRPPPSLILELPLSSPPLPTFTGKTTLYLPPPPQISQPNTDPPSYALHNKNKRLASEVDWEINLSHSKTRVVTTTTSSCTDFSFRGIPCGDNVTISKNRGRGHNRFRGTQNRGVSYRRRCQSEETKRCSSGNSSFTTNNHLFSGFSNWVDGSGEEQFHSEQVQSVTELYDEDVQSDDLVLEGQSPLQGRGGWPTTATRVSQIQRNLGFHHGETFDPIGSAGGLAIWWKQDVDIQFLDRSANLLDTIITIRSDGTVFRASWFYGPPHAEAKEEFWDSVKNLATNDDCPWICLGDFNEILNNDEKEGGIRHTWNHPRYLRDFMDYNGLIDVGFSGQKFTWENRRTGTELIRERLDRAIVNSHWLSFWPNTTVDHSSRVGSDHCPLIINPTPPQPKFKKQFKFEAFWFEEPECERIIQRSWGYGTSLNPFVNWSIKLGHCRRALINWSNITFPNNRVLIDALSLELSTIQANADLDRLREGDICLELNRL</sequence>
<protein>
    <recommendedName>
        <fullName evidence="3">CCHC-type domain-containing protein</fullName>
    </recommendedName>
</protein>
<dbReference type="PANTHER" id="PTHR33710">
    <property type="entry name" value="BNAC02G09200D PROTEIN"/>
    <property type="match status" value="1"/>
</dbReference>
<feature type="compositionally biased region" description="Basic residues" evidence="2">
    <location>
        <begin position="246"/>
        <end position="255"/>
    </location>
</feature>
<name>A0AAW1X540_RUBAR</name>
<evidence type="ECO:0000256" key="2">
    <source>
        <dbReference type="SAM" id="MobiDB-lite"/>
    </source>
</evidence>
<dbReference type="InterPro" id="IPR001878">
    <property type="entry name" value="Znf_CCHC"/>
</dbReference>
<dbReference type="GO" id="GO:0003676">
    <property type="term" value="F:nucleic acid binding"/>
    <property type="evidence" value="ECO:0007669"/>
    <property type="project" value="InterPro"/>
</dbReference>
<feature type="region of interest" description="Disordered" evidence="2">
    <location>
        <begin position="241"/>
        <end position="331"/>
    </location>
</feature>
<evidence type="ECO:0000259" key="3">
    <source>
        <dbReference type="PROSITE" id="PS50158"/>
    </source>
</evidence>
<gene>
    <name evidence="4" type="ORF">M0R45_018680</name>
</gene>
<dbReference type="Proteomes" id="UP001457282">
    <property type="component" value="Unassembled WGS sequence"/>
</dbReference>
<dbReference type="PROSITE" id="PS50158">
    <property type="entry name" value="ZF_CCHC"/>
    <property type="match status" value="1"/>
</dbReference>
<feature type="compositionally biased region" description="Low complexity" evidence="2">
    <location>
        <begin position="289"/>
        <end position="303"/>
    </location>
</feature>
<dbReference type="InterPro" id="IPR005135">
    <property type="entry name" value="Endo/exonuclease/phosphatase"/>
</dbReference>
<organism evidence="4 5">
    <name type="scientific">Rubus argutus</name>
    <name type="common">Southern blackberry</name>
    <dbReference type="NCBI Taxonomy" id="59490"/>
    <lineage>
        <taxon>Eukaryota</taxon>
        <taxon>Viridiplantae</taxon>
        <taxon>Streptophyta</taxon>
        <taxon>Embryophyta</taxon>
        <taxon>Tracheophyta</taxon>
        <taxon>Spermatophyta</taxon>
        <taxon>Magnoliopsida</taxon>
        <taxon>eudicotyledons</taxon>
        <taxon>Gunneridae</taxon>
        <taxon>Pentapetalae</taxon>
        <taxon>rosids</taxon>
        <taxon>fabids</taxon>
        <taxon>Rosales</taxon>
        <taxon>Rosaceae</taxon>
        <taxon>Rosoideae</taxon>
        <taxon>Rosoideae incertae sedis</taxon>
        <taxon>Rubus</taxon>
    </lineage>
</organism>
<proteinExistence type="predicted"/>
<keyword evidence="1" id="KW-0862">Zinc</keyword>
<dbReference type="SUPFAM" id="SSF56219">
    <property type="entry name" value="DNase I-like"/>
    <property type="match status" value="1"/>
</dbReference>
<dbReference type="Pfam" id="PF03372">
    <property type="entry name" value="Exo_endo_phos"/>
    <property type="match status" value="1"/>
</dbReference>
<reference evidence="4 5" key="1">
    <citation type="journal article" date="2023" name="G3 (Bethesda)">
        <title>A chromosome-length genome assembly and annotation of blackberry (Rubus argutus, cv. 'Hillquist').</title>
        <authorList>
            <person name="Bruna T."/>
            <person name="Aryal R."/>
            <person name="Dudchenko O."/>
            <person name="Sargent D.J."/>
            <person name="Mead D."/>
            <person name="Buti M."/>
            <person name="Cavallini A."/>
            <person name="Hytonen T."/>
            <person name="Andres J."/>
            <person name="Pham M."/>
            <person name="Weisz D."/>
            <person name="Mascagni F."/>
            <person name="Usai G."/>
            <person name="Natali L."/>
            <person name="Bassil N."/>
            <person name="Fernandez G.E."/>
            <person name="Lomsadze A."/>
            <person name="Armour M."/>
            <person name="Olukolu B."/>
            <person name="Poorten T."/>
            <person name="Britton C."/>
            <person name="Davik J."/>
            <person name="Ashrafi H."/>
            <person name="Aiden E.L."/>
            <person name="Borodovsky M."/>
            <person name="Worthington M."/>
        </authorList>
    </citation>
    <scope>NUCLEOTIDE SEQUENCE [LARGE SCALE GENOMIC DNA]</scope>
    <source>
        <strain evidence="4">PI 553951</strain>
    </source>
</reference>
<feature type="compositionally biased region" description="Polar residues" evidence="2">
    <location>
        <begin position="267"/>
        <end position="279"/>
    </location>
</feature>
<comment type="caution">
    <text evidence="4">The sequence shown here is derived from an EMBL/GenBank/DDBJ whole genome shotgun (WGS) entry which is preliminary data.</text>
</comment>
<feature type="compositionally biased region" description="Polar residues" evidence="2">
    <location>
        <begin position="314"/>
        <end position="331"/>
    </location>
</feature>
<dbReference type="GO" id="GO:0003824">
    <property type="term" value="F:catalytic activity"/>
    <property type="evidence" value="ECO:0007669"/>
    <property type="project" value="InterPro"/>
</dbReference>
<evidence type="ECO:0000256" key="1">
    <source>
        <dbReference type="PROSITE-ProRule" id="PRU00047"/>
    </source>
</evidence>
<dbReference type="PANTHER" id="PTHR33710:SF62">
    <property type="entry name" value="DUF4283 DOMAIN PROTEIN"/>
    <property type="match status" value="1"/>
</dbReference>
<dbReference type="Gene3D" id="3.60.10.10">
    <property type="entry name" value="Endonuclease/exonuclease/phosphatase"/>
    <property type="match status" value="1"/>
</dbReference>
<evidence type="ECO:0000313" key="4">
    <source>
        <dbReference type="EMBL" id="KAK9931404.1"/>
    </source>
</evidence>
<dbReference type="GO" id="GO:0008270">
    <property type="term" value="F:zinc ion binding"/>
    <property type="evidence" value="ECO:0007669"/>
    <property type="project" value="UniProtKB-KW"/>
</dbReference>